<dbReference type="EMBL" id="CP047045">
    <property type="protein sequence ID" value="QGZ95852.1"/>
    <property type="molecule type" value="Genomic_DNA"/>
</dbReference>
<evidence type="ECO:0000313" key="2">
    <source>
        <dbReference type="Proteomes" id="UP000431269"/>
    </source>
</evidence>
<dbReference type="RefSeq" id="WP_228445688.1">
    <property type="nucleotide sequence ID" value="NZ_CP047045.1"/>
</dbReference>
<evidence type="ECO:0000313" key="1">
    <source>
        <dbReference type="EMBL" id="QGZ95852.1"/>
    </source>
</evidence>
<organism evidence="1 2">
    <name type="scientific">Terricaulis silvestris</name>
    <dbReference type="NCBI Taxonomy" id="2686094"/>
    <lineage>
        <taxon>Bacteria</taxon>
        <taxon>Pseudomonadati</taxon>
        <taxon>Pseudomonadota</taxon>
        <taxon>Alphaproteobacteria</taxon>
        <taxon>Caulobacterales</taxon>
        <taxon>Caulobacteraceae</taxon>
        <taxon>Terricaulis</taxon>
    </lineage>
</organism>
<proteinExistence type="predicted"/>
<sequence>MSRYAVKTRADSPELRKAAMAIEQAAWGALGFLNFTRAHFLHYQELLEEHADCQLVLVDELTGYPVAVGNCVPLTCDFNNLPPEGWDWIVETAANDRARPRNALGALAISVPGIHRSKGLARRMIDEFQALAVRKSLDGVIAPVRPSAKHQHPFISIDEYVSWTDDKGRLFDPWLRSHAAAGGRIIKPASRSMVVEEPVGFWEMWTGRPFEQSGDYPVDGALVPVSIDLDRGVGRYVEPNVWFAYAA</sequence>
<gene>
    <name evidence="1" type="ORF">DSM104635_02705</name>
</gene>
<keyword evidence="2" id="KW-1185">Reference proteome</keyword>
<dbReference type="Gene3D" id="3.40.630.30">
    <property type="match status" value="1"/>
</dbReference>
<dbReference type="Proteomes" id="UP000431269">
    <property type="component" value="Chromosome"/>
</dbReference>
<protein>
    <recommendedName>
        <fullName evidence="3">Transferase</fullName>
    </recommendedName>
</protein>
<name>A0A6I6MW47_9CAUL</name>
<reference evidence="2" key="1">
    <citation type="submission" date="2019-12" db="EMBL/GenBank/DDBJ databases">
        <title>Complete genome of Terracaulis silvestris 0127_4.</title>
        <authorList>
            <person name="Vieira S."/>
            <person name="Riedel T."/>
            <person name="Sproer C."/>
            <person name="Pascual J."/>
            <person name="Boedeker C."/>
            <person name="Overmann J."/>
        </authorList>
    </citation>
    <scope>NUCLEOTIDE SEQUENCE [LARGE SCALE GENOMIC DNA]</scope>
    <source>
        <strain evidence="2">0127_4</strain>
    </source>
</reference>
<evidence type="ECO:0008006" key="3">
    <source>
        <dbReference type="Google" id="ProtNLM"/>
    </source>
</evidence>
<dbReference type="KEGG" id="tsv:DSM104635_02705"/>
<accession>A0A6I6MW47</accession>
<dbReference type="AlphaFoldDB" id="A0A6I6MW47"/>